<dbReference type="OrthoDB" id="2162994at2759"/>
<keyword evidence="4" id="KW-0805">Transcription regulation</keyword>
<dbReference type="GO" id="GO:0006355">
    <property type="term" value="P:regulation of DNA-templated transcription"/>
    <property type="evidence" value="ECO:0007669"/>
    <property type="project" value="InterPro"/>
</dbReference>
<evidence type="ECO:0000256" key="3">
    <source>
        <dbReference type="ARBA" id="ARBA00022833"/>
    </source>
</evidence>
<dbReference type="PANTHER" id="PTHR47172:SF24">
    <property type="entry name" value="GATA ZINC FINGER DOMAIN-CONTAINING PROTEIN 14-RELATED"/>
    <property type="match status" value="1"/>
</dbReference>
<keyword evidence="3" id="KW-0862">Zinc</keyword>
<dbReference type="GO" id="GO:0008270">
    <property type="term" value="F:zinc ion binding"/>
    <property type="evidence" value="ECO:0007669"/>
    <property type="project" value="UniProtKB-KW"/>
</dbReference>
<feature type="region of interest" description="Disordered" evidence="7">
    <location>
        <begin position="129"/>
        <end position="170"/>
    </location>
</feature>
<dbReference type="PROSITE" id="PS50114">
    <property type="entry name" value="GATA_ZN_FINGER_2"/>
    <property type="match status" value="1"/>
</dbReference>
<dbReference type="InterPro" id="IPR013088">
    <property type="entry name" value="Znf_NHR/GATA"/>
</dbReference>
<dbReference type="STRING" id="246404.A0A507EUH4"/>
<evidence type="ECO:0000256" key="4">
    <source>
        <dbReference type="ARBA" id="ARBA00023015"/>
    </source>
</evidence>
<proteinExistence type="predicted"/>
<reference evidence="9 10" key="1">
    <citation type="journal article" date="2019" name="Sci. Rep.">
        <title>Comparative genomics of chytrid fungi reveal insights into the obligate biotrophic and pathogenic lifestyle of Synchytrium endobioticum.</title>
        <authorList>
            <person name="van de Vossenberg B.T.L.H."/>
            <person name="Warris S."/>
            <person name="Nguyen H.D.T."/>
            <person name="van Gent-Pelzer M.P.E."/>
            <person name="Joly D.L."/>
            <person name="van de Geest H.C."/>
            <person name="Bonants P.J.M."/>
            <person name="Smith D.S."/>
            <person name="Levesque C.A."/>
            <person name="van der Lee T.A.J."/>
        </authorList>
    </citation>
    <scope>NUCLEOTIDE SEQUENCE [LARGE SCALE GENOMIC DNA]</scope>
    <source>
        <strain evidence="9 10">CBS 675.73</strain>
    </source>
</reference>
<dbReference type="Gene3D" id="3.30.50.10">
    <property type="entry name" value="Erythroid Transcription Factor GATA-1, subunit A"/>
    <property type="match status" value="1"/>
</dbReference>
<protein>
    <recommendedName>
        <fullName evidence="8">GATA-type domain-containing protein</fullName>
    </recommendedName>
</protein>
<keyword evidence="1" id="KW-0479">Metal-binding</keyword>
<dbReference type="Proteomes" id="UP000320333">
    <property type="component" value="Unassembled WGS sequence"/>
</dbReference>
<evidence type="ECO:0000259" key="8">
    <source>
        <dbReference type="PROSITE" id="PS50114"/>
    </source>
</evidence>
<keyword evidence="10" id="KW-1185">Reference proteome</keyword>
<accession>A0A507EUH4</accession>
<feature type="domain" description="GATA-type" evidence="8">
    <location>
        <begin position="195"/>
        <end position="222"/>
    </location>
</feature>
<evidence type="ECO:0000256" key="2">
    <source>
        <dbReference type="ARBA" id="ARBA00022771"/>
    </source>
</evidence>
<evidence type="ECO:0000313" key="10">
    <source>
        <dbReference type="Proteomes" id="UP000320333"/>
    </source>
</evidence>
<dbReference type="GO" id="GO:0043565">
    <property type="term" value="F:sequence-specific DNA binding"/>
    <property type="evidence" value="ECO:0007669"/>
    <property type="project" value="InterPro"/>
</dbReference>
<evidence type="ECO:0000313" key="9">
    <source>
        <dbReference type="EMBL" id="TPX67007.1"/>
    </source>
</evidence>
<name>A0A507EUH4_9FUNG</name>
<feature type="region of interest" description="Disordered" evidence="7">
    <location>
        <begin position="1"/>
        <end position="40"/>
    </location>
</feature>
<organism evidence="9 10">
    <name type="scientific">Chytriomyces confervae</name>
    <dbReference type="NCBI Taxonomy" id="246404"/>
    <lineage>
        <taxon>Eukaryota</taxon>
        <taxon>Fungi</taxon>
        <taxon>Fungi incertae sedis</taxon>
        <taxon>Chytridiomycota</taxon>
        <taxon>Chytridiomycota incertae sedis</taxon>
        <taxon>Chytridiomycetes</taxon>
        <taxon>Chytridiales</taxon>
        <taxon>Chytriomycetaceae</taxon>
        <taxon>Chytriomyces</taxon>
    </lineage>
</organism>
<evidence type="ECO:0000256" key="6">
    <source>
        <dbReference type="PROSITE-ProRule" id="PRU00094"/>
    </source>
</evidence>
<evidence type="ECO:0000256" key="7">
    <source>
        <dbReference type="SAM" id="MobiDB-lite"/>
    </source>
</evidence>
<dbReference type="SUPFAM" id="SSF57716">
    <property type="entry name" value="Glucocorticoid receptor-like (DNA-binding domain)"/>
    <property type="match status" value="1"/>
</dbReference>
<dbReference type="InterPro" id="IPR000679">
    <property type="entry name" value="Znf_GATA"/>
</dbReference>
<dbReference type="EMBL" id="QEAP01000418">
    <property type="protein sequence ID" value="TPX67007.1"/>
    <property type="molecule type" value="Genomic_DNA"/>
</dbReference>
<keyword evidence="2 6" id="KW-0863">Zinc-finger</keyword>
<evidence type="ECO:0000256" key="1">
    <source>
        <dbReference type="ARBA" id="ARBA00022723"/>
    </source>
</evidence>
<dbReference type="CDD" id="cd00202">
    <property type="entry name" value="ZnF_GATA"/>
    <property type="match status" value="1"/>
</dbReference>
<evidence type="ECO:0000256" key="5">
    <source>
        <dbReference type="ARBA" id="ARBA00023163"/>
    </source>
</evidence>
<feature type="compositionally biased region" description="Polar residues" evidence="7">
    <location>
        <begin position="30"/>
        <end position="40"/>
    </location>
</feature>
<comment type="caution">
    <text evidence="9">The sequence shown here is derived from an EMBL/GenBank/DDBJ whole genome shotgun (WGS) entry which is preliminary data.</text>
</comment>
<keyword evidence="5" id="KW-0804">Transcription</keyword>
<gene>
    <name evidence="9" type="ORF">CcCBS67573_g07650</name>
</gene>
<dbReference type="AlphaFoldDB" id="A0A507EUH4"/>
<feature type="compositionally biased region" description="Low complexity" evidence="7">
    <location>
        <begin position="143"/>
        <end position="155"/>
    </location>
</feature>
<dbReference type="Pfam" id="PF00320">
    <property type="entry name" value="GATA"/>
    <property type="match status" value="1"/>
</dbReference>
<dbReference type="SMART" id="SM00401">
    <property type="entry name" value="ZnF_GATA"/>
    <property type="match status" value="1"/>
</dbReference>
<dbReference type="PANTHER" id="PTHR47172">
    <property type="entry name" value="OS01G0976800 PROTEIN"/>
    <property type="match status" value="1"/>
</dbReference>
<sequence>MAVKVLSDPRRSKPSIARLVPSEASSSSSPVFPNTTQFTSSAPGQPVPVCTVFASSAQQHTRYTNSDIAYARRFSVASSTSVPACIRLSSPSDDEDSFVPNNMVAPRPCIPILHNAPTKSNRFQNVQNSTSFTSKKPGMCLTDDSSSSSDNDSISPPTHTLKHKPNASKQPQRIVSLQHQNTFLASITPPKPGVCHFCQSCKTGQWRRGPGGMRTLCNACGINWCRKVRAFARMNGVSISEAEETVGADGAWFRRIVT</sequence>